<evidence type="ECO:0008006" key="3">
    <source>
        <dbReference type="Google" id="ProtNLM"/>
    </source>
</evidence>
<organism evidence="1 2">
    <name type="scientific">Nocardia suismassiliense</name>
    <dbReference type="NCBI Taxonomy" id="2077092"/>
    <lineage>
        <taxon>Bacteria</taxon>
        <taxon>Bacillati</taxon>
        <taxon>Actinomycetota</taxon>
        <taxon>Actinomycetes</taxon>
        <taxon>Mycobacteriales</taxon>
        <taxon>Nocardiaceae</taxon>
        <taxon>Nocardia</taxon>
    </lineage>
</organism>
<accession>A0ABW6QSW9</accession>
<protein>
    <recommendedName>
        <fullName evidence="3">Transposase</fullName>
    </recommendedName>
</protein>
<evidence type="ECO:0000313" key="1">
    <source>
        <dbReference type="EMBL" id="MFF3224128.1"/>
    </source>
</evidence>
<dbReference type="EMBL" id="JBIAPI010000002">
    <property type="protein sequence ID" value="MFF3224128.1"/>
    <property type="molecule type" value="Genomic_DNA"/>
</dbReference>
<sequence length="73" mass="8033">MNFQIRCVTSIFVQIVDKLRVVDNWPGARLDNELMADESGVGTNPVLAEVLAPLAMENPVELVVRHRSSASGR</sequence>
<dbReference type="Proteomes" id="UP001601948">
    <property type="component" value="Unassembled WGS sequence"/>
</dbReference>
<keyword evidence="2" id="KW-1185">Reference proteome</keyword>
<reference evidence="1 2" key="1">
    <citation type="submission" date="2024-10" db="EMBL/GenBank/DDBJ databases">
        <title>The Natural Products Discovery Center: Release of the First 8490 Sequenced Strains for Exploring Actinobacteria Biosynthetic Diversity.</title>
        <authorList>
            <person name="Kalkreuter E."/>
            <person name="Kautsar S.A."/>
            <person name="Yang D."/>
            <person name="Bader C.D."/>
            <person name="Teijaro C.N."/>
            <person name="Fluegel L."/>
            <person name="Davis C.M."/>
            <person name="Simpson J.R."/>
            <person name="Lauterbach L."/>
            <person name="Steele A.D."/>
            <person name="Gui C."/>
            <person name="Meng S."/>
            <person name="Li G."/>
            <person name="Viehrig K."/>
            <person name="Ye F."/>
            <person name="Su P."/>
            <person name="Kiefer A.F."/>
            <person name="Nichols A."/>
            <person name="Cepeda A.J."/>
            <person name="Yan W."/>
            <person name="Fan B."/>
            <person name="Jiang Y."/>
            <person name="Adhikari A."/>
            <person name="Zheng C.-J."/>
            <person name="Schuster L."/>
            <person name="Cowan T.M."/>
            <person name="Smanski M.J."/>
            <person name="Chevrette M.G."/>
            <person name="De Carvalho L.P.S."/>
            <person name="Shen B."/>
        </authorList>
    </citation>
    <scope>NUCLEOTIDE SEQUENCE [LARGE SCALE GENOMIC DNA]</scope>
    <source>
        <strain evidence="1 2">NPDC003040</strain>
    </source>
</reference>
<dbReference type="RefSeq" id="WP_387717478.1">
    <property type="nucleotide sequence ID" value="NZ_JBIAPI010000002.1"/>
</dbReference>
<evidence type="ECO:0000313" key="2">
    <source>
        <dbReference type="Proteomes" id="UP001601948"/>
    </source>
</evidence>
<gene>
    <name evidence="1" type="ORF">ACFYV7_15150</name>
</gene>
<proteinExistence type="predicted"/>
<name>A0ABW6QSW9_9NOCA</name>
<comment type="caution">
    <text evidence="1">The sequence shown here is derived from an EMBL/GenBank/DDBJ whole genome shotgun (WGS) entry which is preliminary data.</text>
</comment>